<comment type="caution">
    <text evidence="2">The sequence shown here is derived from an EMBL/GenBank/DDBJ whole genome shotgun (WGS) entry which is preliminary data.</text>
</comment>
<reference evidence="2 3" key="1">
    <citation type="submission" date="2023-03" db="EMBL/GenBank/DDBJ databases">
        <title>Genome insight into feeding habits of ladybird beetles.</title>
        <authorList>
            <person name="Li H.-S."/>
            <person name="Huang Y.-H."/>
            <person name="Pang H."/>
        </authorList>
    </citation>
    <scope>NUCLEOTIDE SEQUENCE [LARGE SCALE GENOMIC DNA]</scope>
    <source>
        <strain evidence="2">SYSU_2023b</strain>
        <tissue evidence="2">Whole body</tissue>
    </source>
</reference>
<accession>A0AAW1U4W1</accession>
<proteinExistence type="predicted"/>
<feature type="chain" id="PRO_5043856061" evidence="1">
    <location>
        <begin position="16"/>
        <end position="216"/>
    </location>
</feature>
<organism evidence="2 3">
    <name type="scientific">Henosepilachna vigintioctopunctata</name>
    <dbReference type="NCBI Taxonomy" id="420089"/>
    <lineage>
        <taxon>Eukaryota</taxon>
        <taxon>Metazoa</taxon>
        <taxon>Ecdysozoa</taxon>
        <taxon>Arthropoda</taxon>
        <taxon>Hexapoda</taxon>
        <taxon>Insecta</taxon>
        <taxon>Pterygota</taxon>
        <taxon>Neoptera</taxon>
        <taxon>Endopterygota</taxon>
        <taxon>Coleoptera</taxon>
        <taxon>Polyphaga</taxon>
        <taxon>Cucujiformia</taxon>
        <taxon>Coccinelloidea</taxon>
        <taxon>Coccinellidae</taxon>
        <taxon>Epilachninae</taxon>
        <taxon>Epilachnini</taxon>
        <taxon>Henosepilachna</taxon>
    </lineage>
</organism>
<evidence type="ECO:0000313" key="3">
    <source>
        <dbReference type="Proteomes" id="UP001431783"/>
    </source>
</evidence>
<name>A0AAW1U4W1_9CUCU</name>
<evidence type="ECO:0000256" key="1">
    <source>
        <dbReference type="SAM" id="SignalP"/>
    </source>
</evidence>
<dbReference type="AlphaFoldDB" id="A0AAW1U4W1"/>
<gene>
    <name evidence="2" type="ORF">WA026_005753</name>
</gene>
<protein>
    <submittedName>
        <fullName evidence="2">Uncharacterized protein</fullName>
    </submittedName>
</protein>
<dbReference type="EMBL" id="JARQZJ010000032">
    <property type="protein sequence ID" value="KAK9874936.1"/>
    <property type="molecule type" value="Genomic_DNA"/>
</dbReference>
<sequence>MFVFYFCIFLGTVNAQLSVYDYLQRTEEEIVHLKHVSAGCRPLLDWTIIKLYQLSQILFGYDEHLINMEFRRVVNYFRVIKLHLPPNARMCVDTNYHIAEIATKTFKYDSRCFIELNVEIIAILHNIFVTFLPPHHDVTLDCHLPLFCGLLRMNIAGLMVSLKTLFSLMKDGVKLIYHLVTFVKRLRICRTNIHAYKFILNNIVSNANMCKWIASK</sequence>
<evidence type="ECO:0000313" key="2">
    <source>
        <dbReference type="EMBL" id="KAK9874936.1"/>
    </source>
</evidence>
<feature type="signal peptide" evidence="1">
    <location>
        <begin position="1"/>
        <end position="15"/>
    </location>
</feature>
<keyword evidence="1" id="KW-0732">Signal</keyword>
<keyword evidence="3" id="KW-1185">Reference proteome</keyword>
<dbReference type="Proteomes" id="UP001431783">
    <property type="component" value="Unassembled WGS sequence"/>
</dbReference>